<sequence>MTGFFDGFELKWIDTPSGPIRARIGGSGFPILLLHGHPRTHTTWWRVAPLLARDFTLVCADLPGFGRSYQPADLQGSSGRAKAAALHACMKSLGFGRFGLAGHDRGSYRAFRLAMDYSDSVAGLAVMDGVPIYEALTRADWRFAKDWFHWFFFAQSEKAEAAVCGDPDLWYPCNAEDLGPENAADYLAATRDPAVVRGMLADYRAGLEVDFDHDREDRLANRRLRCPLSVLWSERDDMERLYGDPLEPWRDWISGPSEGRRISSGHHMVEEAPEEVAARLRAFFSRIAG</sequence>
<dbReference type="AlphaFoldDB" id="A0A4U0YZ63"/>
<dbReference type="SUPFAM" id="SSF53474">
    <property type="entry name" value="alpha/beta-Hydrolases"/>
    <property type="match status" value="1"/>
</dbReference>
<protein>
    <submittedName>
        <fullName evidence="2">Alpha/beta hydrolase</fullName>
    </submittedName>
</protein>
<dbReference type="InterPro" id="IPR000073">
    <property type="entry name" value="AB_hydrolase_1"/>
</dbReference>
<feature type="domain" description="AB hydrolase-1" evidence="1">
    <location>
        <begin position="30"/>
        <end position="164"/>
    </location>
</feature>
<gene>
    <name evidence="2" type="ORF">FAZ78_17050</name>
</gene>
<dbReference type="Gene3D" id="3.40.50.1820">
    <property type="entry name" value="alpha/beta hydrolase"/>
    <property type="match status" value="1"/>
</dbReference>
<comment type="caution">
    <text evidence="2">The sequence shown here is derived from an EMBL/GenBank/DDBJ whole genome shotgun (WGS) entry which is preliminary data.</text>
</comment>
<dbReference type="Proteomes" id="UP000306340">
    <property type="component" value="Unassembled WGS sequence"/>
</dbReference>
<proteinExistence type="predicted"/>
<dbReference type="Pfam" id="PF00561">
    <property type="entry name" value="Abhydrolase_1"/>
    <property type="match status" value="1"/>
</dbReference>
<dbReference type="PANTHER" id="PTHR43798">
    <property type="entry name" value="MONOACYLGLYCEROL LIPASE"/>
    <property type="match status" value="1"/>
</dbReference>
<evidence type="ECO:0000259" key="1">
    <source>
        <dbReference type="Pfam" id="PF00561"/>
    </source>
</evidence>
<evidence type="ECO:0000313" key="3">
    <source>
        <dbReference type="Proteomes" id="UP000306340"/>
    </source>
</evidence>
<dbReference type="PANTHER" id="PTHR43798:SF33">
    <property type="entry name" value="HYDROLASE, PUTATIVE (AFU_ORTHOLOGUE AFUA_2G14860)-RELATED"/>
    <property type="match status" value="1"/>
</dbReference>
<dbReference type="InterPro" id="IPR029058">
    <property type="entry name" value="AB_hydrolase_fold"/>
</dbReference>
<dbReference type="GO" id="GO:0016787">
    <property type="term" value="F:hydrolase activity"/>
    <property type="evidence" value="ECO:0007669"/>
    <property type="project" value="UniProtKB-KW"/>
</dbReference>
<dbReference type="EMBL" id="SWAU01000190">
    <property type="protein sequence ID" value="TKA95404.1"/>
    <property type="molecule type" value="Genomic_DNA"/>
</dbReference>
<evidence type="ECO:0000313" key="2">
    <source>
        <dbReference type="EMBL" id="TKA95404.1"/>
    </source>
</evidence>
<organism evidence="2 3">
    <name type="scientific">Cereibacter changlensis</name>
    <dbReference type="NCBI Taxonomy" id="402884"/>
    <lineage>
        <taxon>Bacteria</taxon>
        <taxon>Pseudomonadati</taxon>
        <taxon>Pseudomonadota</taxon>
        <taxon>Alphaproteobacteria</taxon>
        <taxon>Rhodobacterales</taxon>
        <taxon>Paracoccaceae</taxon>
        <taxon>Cereibacter</taxon>
    </lineage>
</organism>
<accession>A0A4U0YZ63</accession>
<reference evidence="2 3" key="1">
    <citation type="submission" date="2019-04" db="EMBL/GenBank/DDBJ databases">
        <title>Crypto-aerobic microbial life in anoxic (sulfidic) marine sediments.</title>
        <authorList>
            <person name="Bhattacharya S."/>
            <person name="Roy C."/>
            <person name="Mondal N."/>
            <person name="Sarkar J."/>
            <person name="Mandal S."/>
            <person name="Rameez M.J."/>
            <person name="Ghosh W."/>
        </authorList>
    </citation>
    <scope>NUCLEOTIDE SEQUENCE [LARGE SCALE GENOMIC DNA]</scope>
    <source>
        <strain evidence="2 3">SBBC</strain>
    </source>
</reference>
<keyword evidence="2" id="KW-0378">Hydrolase</keyword>
<dbReference type="GO" id="GO:0016020">
    <property type="term" value="C:membrane"/>
    <property type="evidence" value="ECO:0007669"/>
    <property type="project" value="TreeGrafter"/>
</dbReference>
<dbReference type="InterPro" id="IPR050266">
    <property type="entry name" value="AB_hydrolase_sf"/>
</dbReference>
<dbReference type="RefSeq" id="WP_136793639.1">
    <property type="nucleotide sequence ID" value="NZ_SWAU01000190.1"/>
</dbReference>
<name>A0A4U0YZ63_9RHOB</name>